<evidence type="ECO:0000313" key="1">
    <source>
        <dbReference type="EMBL" id="MUZ74897.1"/>
    </source>
</evidence>
<reference evidence="1 2" key="1">
    <citation type="submission" date="2019-12" db="EMBL/GenBank/DDBJ databases">
        <title>Whole-genome sequencing of Allorhizobium vitis.</title>
        <authorList>
            <person name="Gan H.M."/>
            <person name="Szegedi E."/>
            <person name="Burr T."/>
            <person name="Savka M.A."/>
        </authorList>
    </citation>
    <scope>NUCLEOTIDE SEQUENCE [LARGE SCALE GENOMIC DNA]</scope>
    <source>
        <strain evidence="1 2">CG516</strain>
    </source>
</reference>
<dbReference type="Proteomes" id="UP000477951">
    <property type="component" value="Unassembled WGS sequence"/>
</dbReference>
<comment type="caution">
    <text evidence="1">The sequence shown here is derived from an EMBL/GenBank/DDBJ whole genome shotgun (WGS) entry which is preliminary data.</text>
</comment>
<protein>
    <submittedName>
        <fullName evidence="1">Uncharacterized protein</fullName>
    </submittedName>
</protein>
<sequence>MLVQGKANLYIWFNQAYEWDTFDGQAILEGVGGIVCELACPVSRYGK</sequence>
<dbReference type="Gene3D" id="3.40.190.80">
    <property type="match status" value="1"/>
</dbReference>
<gene>
    <name evidence="1" type="ORF">GOZ90_19595</name>
</gene>
<proteinExistence type="predicted"/>
<evidence type="ECO:0000313" key="2">
    <source>
        <dbReference type="Proteomes" id="UP000477951"/>
    </source>
</evidence>
<name>A0A6L6VL29_AGRVI</name>
<dbReference type="SUPFAM" id="SSF56655">
    <property type="entry name" value="Carbohydrate phosphatase"/>
    <property type="match status" value="1"/>
</dbReference>
<dbReference type="EMBL" id="WPHR01000021">
    <property type="protein sequence ID" value="MUZ74897.1"/>
    <property type="molecule type" value="Genomic_DNA"/>
</dbReference>
<organism evidence="1 2">
    <name type="scientific">Agrobacterium vitis</name>
    <name type="common">Rhizobium vitis</name>
    <dbReference type="NCBI Taxonomy" id="373"/>
    <lineage>
        <taxon>Bacteria</taxon>
        <taxon>Pseudomonadati</taxon>
        <taxon>Pseudomonadota</taxon>
        <taxon>Alphaproteobacteria</taxon>
        <taxon>Hyphomicrobiales</taxon>
        <taxon>Rhizobiaceae</taxon>
        <taxon>Rhizobium/Agrobacterium group</taxon>
        <taxon>Agrobacterium</taxon>
    </lineage>
</organism>
<dbReference type="RefSeq" id="WP_156537791.1">
    <property type="nucleotide sequence ID" value="NZ_WPHN01000005.1"/>
</dbReference>
<accession>A0A6L6VL29</accession>
<dbReference type="AlphaFoldDB" id="A0A6L6VL29"/>